<feature type="chain" id="PRO_5026335770" evidence="2">
    <location>
        <begin position="20"/>
        <end position="280"/>
    </location>
</feature>
<gene>
    <name evidence="3" type="ORF">AGLY_005622</name>
</gene>
<feature type="region of interest" description="Disordered" evidence="1">
    <location>
        <begin position="132"/>
        <end position="173"/>
    </location>
</feature>
<dbReference type="OrthoDB" id="6599899at2759"/>
<protein>
    <submittedName>
        <fullName evidence="3">Uncharacterized protein</fullName>
    </submittedName>
</protein>
<evidence type="ECO:0000313" key="4">
    <source>
        <dbReference type="Proteomes" id="UP000475862"/>
    </source>
</evidence>
<dbReference type="Proteomes" id="UP000475862">
    <property type="component" value="Unassembled WGS sequence"/>
</dbReference>
<organism evidence="3 4">
    <name type="scientific">Aphis glycines</name>
    <name type="common">Soybean aphid</name>
    <dbReference type="NCBI Taxonomy" id="307491"/>
    <lineage>
        <taxon>Eukaryota</taxon>
        <taxon>Metazoa</taxon>
        <taxon>Ecdysozoa</taxon>
        <taxon>Arthropoda</taxon>
        <taxon>Hexapoda</taxon>
        <taxon>Insecta</taxon>
        <taxon>Pterygota</taxon>
        <taxon>Neoptera</taxon>
        <taxon>Paraneoptera</taxon>
        <taxon>Hemiptera</taxon>
        <taxon>Sternorrhyncha</taxon>
        <taxon>Aphidomorpha</taxon>
        <taxon>Aphidoidea</taxon>
        <taxon>Aphididae</taxon>
        <taxon>Aphidini</taxon>
        <taxon>Aphis</taxon>
        <taxon>Aphis</taxon>
    </lineage>
</organism>
<dbReference type="AlphaFoldDB" id="A0A6G0TVM4"/>
<dbReference type="EMBL" id="VYZN01000016">
    <property type="protein sequence ID" value="KAE9538523.1"/>
    <property type="molecule type" value="Genomic_DNA"/>
</dbReference>
<reference evidence="3 4" key="1">
    <citation type="submission" date="2019-08" db="EMBL/GenBank/DDBJ databases">
        <title>The genome of the soybean aphid Biotype 1, its phylome, world population structure and adaptation to the North American continent.</title>
        <authorList>
            <person name="Giordano R."/>
            <person name="Donthu R.K."/>
            <person name="Hernandez A.G."/>
            <person name="Wright C.L."/>
            <person name="Zimin A.V."/>
        </authorList>
    </citation>
    <scope>NUCLEOTIDE SEQUENCE [LARGE SCALE GENOMIC DNA]</scope>
    <source>
        <tissue evidence="3">Whole aphids</tissue>
    </source>
</reference>
<feature type="signal peptide" evidence="2">
    <location>
        <begin position="1"/>
        <end position="19"/>
    </location>
</feature>
<evidence type="ECO:0000256" key="2">
    <source>
        <dbReference type="SAM" id="SignalP"/>
    </source>
</evidence>
<keyword evidence="4" id="KW-1185">Reference proteome</keyword>
<proteinExistence type="predicted"/>
<comment type="caution">
    <text evidence="3">The sequence shown here is derived from an EMBL/GenBank/DDBJ whole genome shotgun (WGS) entry which is preliminary data.</text>
</comment>
<evidence type="ECO:0000256" key="1">
    <source>
        <dbReference type="SAM" id="MobiDB-lite"/>
    </source>
</evidence>
<name>A0A6G0TVM4_APHGL</name>
<sequence length="280" mass="31673">MMCFKTIVLLSAIACLVSAEKRSLKERIFNCKLIPLKKHHSIFDTVIPSIEHSLPVDSAVPIDYTVPTGVPTLGIEPVSTPLPDVPQQEVQYPPQQEVQYPLQPEAQYPAPQQEGQPPVAPQQEVLNPPQQEVQYPPLPEVQNPPQQQILYPPQHEGQRPSQHYVAQNPPSNEGLYPPQHNGQYYPSQNEGLYYAPSNYQGFTNVPFNYPVYGQNVLRSVKSFDGQTYTTHQRPSYRINTLFPQPIPYYNNPHSYSLYAAPQYNYVPQAPKTPKALVKST</sequence>
<feature type="compositionally biased region" description="Polar residues" evidence="1">
    <location>
        <begin position="159"/>
        <end position="171"/>
    </location>
</feature>
<evidence type="ECO:0000313" key="3">
    <source>
        <dbReference type="EMBL" id="KAE9538523.1"/>
    </source>
</evidence>
<keyword evidence="2" id="KW-0732">Signal</keyword>
<accession>A0A6G0TVM4</accession>